<proteinExistence type="predicted"/>
<gene>
    <name evidence="1" type="ORF">FHS38_006131</name>
</gene>
<accession>A0A7W7LI00</accession>
<protein>
    <submittedName>
        <fullName evidence="1">Uncharacterized protein</fullName>
    </submittedName>
</protein>
<sequence>MNVEQLMEQLGRAGVSVLVKVDDVRMTEGRQPWTVVMTGAVLGEDEYVHVEASTLDECLKKAIGRLQACPGEWDWVTELL</sequence>
<keyword evidence="2" id="KW-1185">Reference proteome</keyword>
<evidence type="ECO:0000313" key="1">
    <source>
        <dbReference type="EMBL" id="MBB4890053.1"/>
    </source>
</evidence>
<organism evidence="1 2">
    <name type="scientific">Streptomyces netropsis</name>
    <name type="common">Streptoverticillium netropsis</name>
    <dbReference type="NCBI Taxonomy" id="55404"/>
    <lineage>
        <taxon>Bacteria</taxon>
        <taxon>Bacillati</taxon>
        <taxon>Actinomycetota</taxon>
        <taxon>Actinomycetes</taxon>
        <taxon>Kitasatosporales</taxon>
        <taxon>Streptomycetaceae</taxon>
        <taxon>Streptomyces</taxon>
    </lineage>
</organism>
<comment type="caution">
    <text evidence="1">The sequence shown here is derived from an EMBL/GenBank/DDBJ whole genome shotgun (WGS) entry which is preliminary data.</text>
</comment>
<dbReference type="RefSeq" id="WP_229822808.1">
    <property type="nucleotide sequence ID" value="NZ_BMRW01000014.1"/>
</dbReference>
<dbReference type="Proteomes" id="UP000556436">
    <property type="component" value="Unassembled WGS sequence"/>
</dbReference>
<dbReference type="AlphaFoldDB" id="A0A7W7LI00"/>
<evidence type="ECO:0000313" key="2">
    <source>
        <dbReference type="Proteomes" id="UP000556436"/>
    </source>
</evidence>
<reference evidence="1 2" key="1">
    <citation type="submission" date="2020-08" db="EMBL/GenBank/DDBJ databases">
        <title>Genomic Encyclopedia of Type Strains, Phase III (KMG-III): the genomes of soil and plant-associated and newly described type strains.</title>
        <authorList>
            <person name="Whitman W."/>
        </authorList>
    </citation>
    <scope>NUCLEOTIDE SEQUENCE [LARGE SCALE GENOMIC DNA]</scope>
    <source>
        <strain evidence="1 2">CECT 3265</strain>
    </source>
</reference>
<dbReference type="EMBL" id="JACHJG010000016">
    <property type="protein sequence ID" value="MBB4890053.1"/>
    <property type="molecule type" value="Genomic_DNA"/>
</dbReference>
<name>A0A7W7LI00_STRNE</name>